<dbReference type="AlphaFoldDB" id="A0AAN6SP58"/>
<evidence type="ECO:0000259" key="7">
    <source>
        <dbReference type="PROSITE" id="PS50115"/>
    </source>
</evidence>
<organism evidence="8 9">
    <name type="scientific">Parachaetomium inaequale</name>
    <dbReference type="NCBI Taxonomy" id="2588326"/>
    <lineage>
        <taxon>Eukaryota</taxon>
        <taxon>Fungi</taxon>
        <taxon>Dikarya</taxon>
        <taxon>Ascomycota</taxon>
        <taxon>Pezizomycotina</taxon>
        <taxon>Sordariomycetes</taxon>
        <taxon>Sordariomycetidae</taxon>
        <taxon>Sordariales</taxon>
        <taxon>Chaetomiaceae</taxon>
        <taxon>Parachaetomium</taxon>
    </lineage>
</organism>
<dbReference type="SUPFAM" id="SSF57863">
    <property type="entry name" value="ArfGap/RecO-like zinc finger"/>
    <property type="match status" value="1"/>
</dbReference>
<feature type="compositionally biased region" description="Basic and acidic residues" evidence="6">
    <location>
        <begin position="275"/>
        <end position="289"/>
    </location>
</feature>
<proteinExistence type="predicted"/>
<evidence type="ECO:0000256" key="3">
    <source>
        <dbReference type="ARBA" id="ARBA00022771"/>
    </source>
</evidence>
<sequence>MSGLASKQQSLKIFEKLKTKPANKVCFDCGQKNPTWTSVPLGIYLCLDCSANHRNLGVHISFVRSTNLDQWQWDQLRVMKVGGNESATKFFQSNGGSAALNSKDPKTKYTSAAATKYKEELKKRAARDAKEYPEEVVIDNAEGAESGSTPAEEEDDFFSSWSRPAVKKLSPPISRTATPPVVGRTPSPFLNAQNGKDTARAPSPLAKGTEGAAKPPPAASRITTSAALRSSTTGPRKANILGAKKVTSKLGAKKLGGGGGGGGGDLVIDFDEAEKKAKEEAERIEKLGYDPDAEEEAPAAGKTGGKSESAIVSPTPVSPARGGYGASHAREKSAAEVERLGMGIGRLGFGQVGKPAGAAAAAAQKKSGGGFGSVGPIKASAEDDGETYARKKFGTQKAISSDEFFGKGMFETGAQAEAKSRLQGFEGAQSISSNAYFGRPETDEGGMGGGGGRGGAGGEDYGDLESAAKDFVRRFGITAADDLENLSHLVGEGAGRLQGAIRDYLGN</sequence>
<feature type="region of interest" description="Disordered" evidence="6">
    <location>
        <begin position="435"/>
        <end position="460"/>
    </location>
</feature>
<dbReference type="Gene3D" id="1.10.220.150">
    <property type="entry name" value="Arf GTPase activating protein"/>
    <property type="match status" value="1"/>
</dbReference>
<evidence type="ECO:0000256" key="5">
    <source>
        <dbReference type="PROSITE-ProRule" id="PRU00288"/>
    </source>
</evidence>
<keyword evidence="1" id="KW-0343">GTPase activation</keyword>
<protein>
    <recommendedName>
        <fullName evidence="7">Arf-GAP domain-containing protein</fullName>
    </recommendedName>
</protein>
<name>A0AAN6SP58_9PEZI</name>
<keyword evidence="3 5" id="KW-0863">Zinc-finger</keyword>
<dbReference type="PROSITE" id="PS50115">
    <property type="entry name" value="ARFGAP"/>
    <property type="match status" value="1"/>
</dbReference>
<dbReference type="InterPro" id="IPR038508">
    <property type="entry name" value="ArfGAP_dom_sf"/>
</dbReference>
<feature type="domain" description="Arf-GAP" evidence="7">
    <location>
        <begin position="8"/>
        <end position="131"/>
    </location>
</feature>
<dbReference type="PRINTS" id="PR00405">
    <property type="entry name" value="REVINTRACTNG"/>
</dbReference>
<dbReference type="GO" id="GO:0005096">
    <property type="term" value="F:GTPase activator activity"/>
    <property type="evidence" value="ECO:0007669"/>
    <property type="project" value="UniProtKB-KW"/>
</dbReference>
<evidence type="ECO:0000256" key="2">
    <source>
        <dbReference type="ARBA" id="ARBA00022723"/>
    </source>
</evidence>
<dbReference type="InterPro" id="IPR001164">
    <property type="entry name" value="ArfGAP_dom"/>
</dbReference>
<feature type="compositionally biased region" description="Gly residues" evidence="6">
    <location>
        <begin position="445"/>
        <end position="459"/>
    </location>
</feature>
<dbReference type="InterPro" id="IPR037278">
    <property type="entry name" value="ARFGAP/RecO"/>
</dbReference>
<dbReference type="SMART" id="SM00105">
    <property type="entry name" value="ArfGap"/>
    <property type="match status" value="1"/>
</dbReference>
<dbReference type="EMBL" id="MU854474">
    <property type="protein sequence ID" value="KAK4034572.1"/>
    <property type="molecule type" value="Genomic_DNA"/>
</dbReference>
<accession>A0AAN6SP58</accession>
<evidence type="ECO:0000313" key="8">
    <source>
        <dbReference type="EMBL" id="KAK4034572.1"/>
    </source>
</evidence>
<dbReference type="PANTHER" id="PTHR45686">
    <property type="entry name" value="ADP-RIBOSYLATION FACTOR GTPASE ACTIVATING PROTEIN 3, ISOFORM H-RELATED"/>
    <property type="match status" value="1"/>
</dbReference>
<dbReference type="GO" id="GO:0048205">
    <property type="term" value="P:COPI coating of Golgi vesicle"/>
    <property type="evidence" value="ECO:0007669"/>
    <property type="project" value="TreeGrafter"/>
</dbReference>
<dbReference type="Pfam" id="PF01412">
    <property type="entry name" value="ArfGap"/>
    <property type="match status" value="1"/>
</dbReference>
<evidence type="ECO:0000256" key="1">
    <source>
        <dbReference type="ARBA" id="ARBA00022468"/>
    </source>
</evidence>
<dbReference type="PANTHER" id="PTHR45686:SF4">
    <property type="entry name" value="ADP-RIBOSYLATION FACTOR GTPASE ACTIVATING PROTEIN 3, ISOFORM H"/>
    <property type="match status" value="1"/>
</dbReference>
<comment type="caution">
    <text evidence="8">The sequence shown here is derived from an EMBL/GenBank/DDBJ whole genome shotgun (WGS) entry which is preliminary data.</text>
</comment>
<dbReference type="GO" id="GO:0000139">
    <property type="term" value="C:Golgi membrane"/>
    <property type="evidence" value="ECO:0007669"/>
    <property type="project" value="GOC"/>
</dbReference>
<dbReference type="FunFam" id="1.10.220.150:FF:000013">
    <property type="entry name" value="Putative Arf GTPase-activating protein"/>
    <property type="match status" value="1"/>
</dbReference>
<keyword evidence="4" id="KW-0862">Zinc</keyword>
<evidence type="ECO:0000313" key="9">
    <source>
        <dbReference type="Proteomes" id="UP001303115"/>
    </source>
</evidence>
<dbReference type="Proteomes" id="UP001303115">
    <property type="component" value="Unassembled WGS sequence"/>
</dbReference>
<reference evidence="9" key="1">
    <citation type="journal article" date="2023" name="Mol. Phylogenet. Evol.">
        <title>Genome-scale phylogeny and comparative genomics of the fungal order Sordariales.</title>
        <authorList>
            <person name="Hensen N."/>
            <person name="Bonometti L."/>
            <person name="Westerberg I."/>
            <person name="Brannstrom I.O."/>
            <person name="Guillou S."/>
            <person name="Cros-Aarteil S."/>
            <person name="Calhoun S."/>
            <person name="Haridas S."/>
            <person name="Kuo A."/>
            <person name="Mondo S."/>
            <person name="Pangilinan J."/>
            <person name="Riley R."/>
            <person name="LaButti K."/>
            <person name="Andreopoulos B."/>
            <person name="Lipzen A."/>
            <person name="Chen C."/>
            <person name="Yan M."/>
            <person name="Daum C."/>
            <person name="Ng V."/>
            <person name="Clum A."/>
            <person name="Steindorff A."/>
            <person name="Ohm R.A."/>
            <person name="Martin F."/>
            <person name="Silar P."/>
            <person name="Natvig D.O."/>
            <person name="Lalanne C."/>
            <person name="Gautier V."/>
            <person name="Ament-Velasquez S.L."/>
            <person name="Kruys A."/>
            <person name="Hutchinson M.I."/>
            <person name="Powell A.J."/>
            <person name="Barry K."/>
            <person name="Miller A.N."/>
            <person name="Grigoriev I.V."/>
            <person name="Debuchy R."/>
            <person name="Gladieux P."/>
            <person name="Hiltunen Thoren M."/>
            <person name="Johannesson H."/>
        </authorList>
    </citation>
    <scope>NUCLEOTIDE SEQUENCE [LARGE SCALE GENOMIC DNA]</scope>
    <source>
        <strain evidence="9">CBS 284.82</strain>
    </source>
</reference>
<keyword evidence="2" id="KW-0479">Metal-binding</keyword>
<evidence type="ECO:0000256" key="6">
    <source>
        <dbReference type="SAM" id="MobiDB-lite"/>
    </source>
</evidence>
<dbReference type="GO" id="GO:0008270">
    <property type="term" value="F:zinc ion binding"/>
    <property type="evidence" value="ECO:0007669"/>
    <property type="project" value="UniProtKB-KW"/>
</dbReference>
<gene>
    <name evidence="8" type="ORF">C8A01DRAFT_38964</name>
</gene>
<feature type="region of interest" description="Disordered" evidence="6">
    <location>
        <begin position="125"/>
        <end position="221"/>
    </location>
</feature>
<feature type="region of interest" description="Disordered" evidence="6">
    <location>
        <begin position="275"/>
        <end position="325"/>
    </location>
</feature>
<dbReference type="CDD" id="cd08831">
    <property type="entry name" value="ArfGap_ArfGap2_3_like"/>
    <property type="match status" value="1"/>
</dbReference>
<keyword evidence="9" id="KW-1185">Reference proteome</keyword>
<evidence type="ECO:0000256" key="4">
    <source>
        <dbReference type="ARBA" id="ARBA00022833"/>
    </source>
</evidence>